<evidence type="ECO:0000256" key="2">
    <source>
        <dbReference type="ARBA" id="ARBA00023002"/>
    </source>
</evidence>
<dbReference type="PANTHER" id="PTHR44196:SF1">
    <property type="entry name" value="DEHYDROGENASE_REDUCTASE SDR FAMILY MEMBER 7B"/>
    <property type="match status" value="1"/>
</dbReference>
<evidence type="ECO:0000313" key="5">
    <source>
        <dbReference type="EMBL" id="ANH81726.1"/>
    </source>
</evidence>
<dbReference type="InterPro" id="IPR002347">
    <property type="entry name" value="SDR_fam"/>
</dbReference>
<keyword evidence="2" id="KW-0560">Oxidoreductase</keyword>
<dbReference type="GO" id="GO:0016020">
    <property type="term" value="C:membrane"/>
    <property type="evidence" value="ECO:0007669"/>
    <property type="project" value="TreeGrafter"/>
</dbReference>
<dbReference type="STRING" id="1176587.A8C56_12720"/>
<dbReference type="FunFam" id="3.40.50.720:FF:000084">
    <property type="entry name" value="Short-chain dehydrogenase reductase"/>
    <property type="match status" value="1"/>
</dbReference>
<keyword evidence="6" id="KW-1185">Reference proteome</keyword>
<dbReference type="SMART" id="SM00822">
    <property type="entry name" value="PKS_KR"/>
    <property type="match status" value="1"/>
</dbReference>
<dbReference type="PRINTS" id="PR00081">
    <property type="entry name" value="GDHRDH"/>
</dbReference>
<evidence type="ECO:0000256" key="1">
    <source>
        <dbReference type="ARBA" id="ARBA00006484"/>
    </source>
</evidence>
<dbReference type="SUPFAM" id="SSF51735">
    <property type="entry name" value="NAD(P)-binding Rossmann-fold domains"/>
    <property type="match status" value="1"/>
</dbReference>
<dbReference type="OrthoDB" id="822355at2"/>
<dbReference type="InterPro" id="IPR057326">
    <property type="entry name" value="KR_dom"/>
</dbReference>
<dbReference type="PROSITE" id="PS00061">
    <property type="entry name" value="ADH_SHORT"/>
    <property type="match status" value="1"/>
</dbReference>
<name>A0A1A9I279_9BACT</name>
<dbReference type="Proteomes" id="UP000077667">
    <property type="component" value="Chromosome"/>
</dbReference>
<dbReference type="InterPro" id="IPR020904">
    <property type="entry name" value="Sc_DH/Rdtase_CS"/>
</dbReference>
<dbReference type="GO" id="GO:0016491">
    <property type="term" value="F:oxidoreductase activity"/>
    <property type="evidence" value="ECO:0007669"/>
    <property type="project" value="UniProtKB-KW"/>
</dbReference>
<evidence type="ECO:0000259" key="4">
    <source>
        <dbReference type="SMART" id="SM00822"/>
    </source>
</evidence>
<reference evidence="5 6" key="1">
    <citation type="submission" date="2016-05" db="EMBL/GenBank/DDBJ databases">
        <title>Niabella ginsenosidivorans BS26 whole genome sequencing.</title>
        <authorList>
            <person name="Im W.T."/>
            <person name="Siddiqi M.Z."/>
        </authorList>
    </citation>
    <scope>NUCLEOTIDE SEQUENCE [LARGE SCALE GENOMIC DNA]</scope>
    <source>
        <strain evidence="5 6">BS26</strain>
    </source>
</reference>
<proteinExistence type="inferred from homology"/>
<evidence type="ECO:0000256" key="3">
    <source>
        <dbReference type="RuleBase" id="RU000363"/>
    </source>
</evidence>
<accession>A0A1A9I279</accession>
<organism evidence="5 6">
    <name type="scientific">Niabella ginsenosidivorans</name>
    <dbReference type="NCBI Taxonomy" id="1176587"/>
    <lineage>
        <taxon>Bacteria</taxon>
        <taxon>Pseudomonadati</taxon>
        <taxon>Bacteroidota</taxon>
        <taxon>Chitinophagia</taxon>
        <taxon>Chitinophagales</taxon>
        <taxon>Chitinophagaceae</taxon>
        <taxon>Niabella</taxon>
    </lineage>
</organism>
<dbReference type="InterPro" id="IPR036291">
    <property type="entry name" value="NAD(P)-bd_dom_sf"/>
</dbReference>
<protein>
    <submittedName>
        <fullName evidence="5">Short-chain dehydrogenase</fullName>
    </submittedName>
</protein>
<gene>
    <name evidence="5" type="ORF">A8C56_12720</name>
</gene>
<sequence length="269" mass="29601">MNGYYKDKVVVVTGGTDGIGRGLVSALLGFGAKVATCGRNHDKLYSLQATHPSAFLHTMVADVSQEAECQRFIESTVAAYGRIDILINNAGISMRGLFKDLDVTVIRKVMDINFYGAVYCTKFALPYLIKSKGTIVGISSIAGYRGLPGRTGYSASKFALQGFLECLMTELRDDQVHVMWVSPGFTASSIRDNALNDKGEKQKENPMDEGKMMTAEAASLLILQAIKNRKRTLVITGTGKETVFLNKFFPSLADKLVHKFYFKNKELIK</sequence>
<evidence type="ECO:0000313" key="6">
    <source>
        <dbReference type="Proteomes" id="UP000077667"/>
    </source>
</evidence>
<dbReference type="NCBIfam" id="NF004825">
    <property type="entry name" value="PRK06181.1"/>
    <property type="match status" value="1"/>
</dbReference>
<dbReference type="KEGG" id="nia:A8C56_12720"/>
<feature type="domain" description="Ketoreductase" evidence="4">
    <location>
        <begin position="8"/>
        <end position="188"/>
    </location>
</feature>
<dbReference type="Pfam" id="PF00106">
    <property type="entry name" value="adh_short"/>
    <property type="match status" value="1"/>
</dbReference>
<dbReference type="PANTHER" id="PTHR44196">
    <property type="entry name" value="DEHYDROGENASE/REDUCTASE SDR FAMILY MEMBER 7B"/>
    <property type="match status" value="1"/>
</dbReference>
<dbReference type="PRINTS" id="PR00080">
    <property type="entry name" value="SDRFAMILY"/>
</dbReference>
<dbReference type="RefSeq" id="WP_067756585.1">
    <property type="nucleotide sequence ID" value="NZ_CP015772.1"/>
</dbReference>
<dbReference type="AlphaFoldDB" id="A0A1A9I279"/>
<dbReference type="Gene3D" id="3.40.50.720">
    <property type="entry name" value="NAD(P)-binding Rossmann-like Domain"/>
    <property type="match status" value="1"/>
</dbReference>
<comment type="similarity">
    <text evidence="1 3">Belongs to the short-chain dehydrogenases/reductases (SDR) family.</text>
</comment>
<dbReference type="EMBL" id="CP015772">
    <property type="protein sequence ID" value="ANH81726.1"/>
    <property type="molecule type" value="Genomic_DNA"/>
</dbReference>